<evidence type="ECO:0008006" key="6">
    <source>
        <dbReference type="Google" id="ProtNLM"/>
    </source>
</evidence>
<dbReference type="OrthoDB" id="6427684at2759"/>
<dbReference type="GO" id="GO:0042302">
    <property type="term" value="F:structural constituent of cuticle"/>
    <property type="evidence" value="ECO:0007669"/>
    <property type="project" value="UniProtKB-UniRule"/>
</dbReference>
<keyword evidence="5" id="KW-1185">Reference proteome</keyword>
<dbReference type="InterPro" id="IPR000618">
    <property type="entry name" value="Insect_cuticle"/>
</dbReference>
<evidence type="ECO:0000313" key="5">
    <source>
        <dbReference type="Proteomes" id="UP000494040"/>
    </source>
</evidence>
<dbReference type="RefSeq" id="XP_014246596.1">
    <property type="nucleotide sequence ID" value="XM_014391110.1"/>
</dbReference>
<dbReference type="GeneID" id="106664996"/>
<dbReference type="OMA" id="LLCKVAY"/>
<dbReference type="GO" id="GO:0031012">
    <property type="term" value="C:extracellular matrix"/>
    <property type="evidence" value="ECO:0007669"/>
    <property type="project" value="TreeGrafter"/>
</dbReference>
<proteinExistence type="predicted"/>
<keyword evidence="3" id="KW-0732">Signal</keyword>
<dbReference type="PROSITE" id="PS00233">
    <property type="entry name" value="CHIT_BIND_RR_1"/>
    <property type="match status" value="1"/>
</dbReference>
<name>A0A8I6RHV2_CIMLE</name>
<dbReference type="EnsemblMetazoa" id="XM_014391110.1">
    <property type="protein sequence ID" value="XP_014246596.1"/>
    <property type="gene ID" value="LOC106664996"/>
</dbReference>
<feature type="chain" id="PRO_5035240052" description="CPR type cuticle protein" evidence="3">
    <location>
        <begin position="23"/>
        <end position="116"/>
    </location>
</feature>
<evidence type="ECO:0000313" key="4">
    <source>
        <dbReference type="EnsemblMetazoa" id="XP_014246596.1"/>
    </source>
</evidence>
<dbReference type="InterPro" id="IPR031311">
    <property type="entry name" value="CHIT_BIND_RR_consensus"/>
</dbReference>
<dbReference type="Pfam" id="PF00379">
    <property type="entry name" value="Chitin_bind_4"/>
    <property type="match status" value="1"/>
</dbReference>
<accession>A0A8I6RHV2</accession>
<feature type="signal peptide" evidence="3">
    <location>
        <begin position="1"/>
        <end position="22"/>
    </location>
</feature>
<sequence>MHGLTMISFVLLLAAGVIAVAAAQSGGHGEEGIGHHERAPLHYNFEYKVHDEHTGDVKAHHETREGDKVKGFYTLKEADGTVREVHYTADHKKGFIAKVKRIGHTVHRVPEYHHYY</sequence>
<dbReference type="PANTHER" id="PTHR12236">
    <property type="entry name" value="STRUCTURAL CONTITUENT OF CUTICLE"/>
    <property type="match status" value="1"/>
</dbReference>
<evidence type="ECO:0000256" key="1">
    <source>
        <dbReference type="ARBA" id="ARBA00022460"/>
    </source>
</evidence>
<dbReference type="InterPro" id="IPR051217">
    <property type="entry name" value="Insect_Cuticle_Struc_Prot"/>
</dbReference>
<dbReference type="PROSITE" id="PS51155">
    <property type="entry name" value="CHIT_BIND_RR_2"/>
    <property type="match status" value="1"/>
</dbReference>
<dbReference type="KEGG" id="clec:106664996"/>
<keyword evidence="1 2" id="KW-0193">Cuticle</keyword>
<dbReference type="Proteomes" id="UP000494040">
    <property type="component" value="Unassembled WGS sequence"/>
</dbReference>
<dbReference type="PRINTS" id="PR00947">
    <property type="entry name" value="CUTICLE"/>
</dbReference>
<dbReference type="PANTHER" id="PTHR12236:SF86">
    <property type="entry name" value="CCP84AC-RELATED"/>
    <property type="match status" value="1"/>
</dbReference>
<reference evidence="4" key="1">
    <citation type="submission" date="2022-01" db="UniProtKB">
        <authorList>
            <consortium name="EnsemblMetazoa"/>
        </authorList>
    </citation>
    <scope>IDENTIFICATION</scope>
</reference>
<organism evidence="4 5">
    <name type="scientific">Cimex lectularius</name>
    <name type="common">Bed bug</name>
    <name type="synonym">Acanthia lectularia</name>
    <dbReference type="NCBI Taxonomy" id="79782"/>
    <lineage>
        <taxon>Eukaryota</taxon>
        <taxon>Metazoa</taxon>
        <taxon>Ecdysozoa</taxon>
        <taxon>Arthropoda</taxon>
        <taxon>Hexapoda</taxon>
        <taxon>Insecta</taxon>
        <taxon>Pterygota</taxon>
        <taxon>Neoptera</taxon>
        <taxon>Paraneoptera</taxon>
        <taxon>Hemiptera</taxon>
        <taxon>Heteroptera</taxon>
        <taxon>Panheteroptera</taxon>
        <taxon>Cimicomorpha</taxon>
        <taxon>Cimicidae</taxon>
        <taxon>Cimex</taxon>
    </lineage>
</organism>
<dbReference type="GO" id="GO:0005615">
    <property type="term" value="C:extracellular space"/>
    <property type="evidence" value="ECO:0007669"/>
    <property type="project" value="TreeGrafter"/>
</dbReference>
<evidence type="ECO:0000256" key="2">
    <source>
        <dbReference type="PROSITE-ProRule" id="PRU00497"/>
    </source>
</evidence>
<dbReference type="AlphaFoldDB" id="A0A8I6RHV2"/>
<evidence type="ECO:0000256" key="3">
    <source>
        <dbReference type="SAM" id="SignalP"/>
    </source>
</evidence>
<protein>
    <recommendedName>
        <fullName evidence="6">CPR type cuticle protein</fullName>
    </recommendedName>
</protein>